<reference evidence="1 2" key="1">
    <citation type="submission" date="2020-08" db="EMBL/GenBank/DDBJ databases">
        <title>Sequencing the genomes of 1000 actinobacteria strains.</title>
        <authorList>
            <person name="Klenk H.-P."/>
        </authorList>
    </citation>
    <scope>NUCLEOTIDE SEQUENCE [LARGE SCALE GENOMIC DNA]</scope>
    <source>
        <strain evidence="1 2">DSM 28796</strain>
    </source>
</reference>
<dbReference type="EMBL" id="JACHLZ010000001">
    <property type="protein sequence ID" value="MBB5832333.1"/>
    <property type="molecule type" value="Genomic_DNA"/>
</dbReference>
<dbReference type="RefSeq" id="WP_184325679.1">
    <property type="nucleotide sequence ID" value="NZ_JACHLZ010000001.1"/>
</dbReference>
<evidence type="ECO:0000313" key="1">
    <source>
        <dbReference type="EMBL" id="MBB5832333.1"/>
    </source>
</evidence>
<name>A0A841AEE8_9MICO</name>
<dbReference type="Proteomes" id="UP000588158">
    <property type="component" value="Unassembled WGS sequence"/>
</dbReference>
<organism evidence="1 2">
    <name type="scientific">Brachybacterium aquaticum</name>
    <dbReference type="NCBI Taxonomy" id="1432564"/>
    <lineage>
        <taxon>Bacteria</taxon>
        <taxon>Bacillati</taxon>
        <taxon>Actinomycetota</taxon>
        <taxon>Actinomycetes</taxon>
        <taxon>Micrococcales</taxon>
        <taxon>Dermabacteraceae</taxon>
        <taxon>Brachybacterium</taxon>
    </lineage>
</organism>
<accession>A0A841AEE8</accession>
<dbReference type="AlphaFoldDB" id="A0A841AEE8"/>
<sequence length="232" mass="24732">MSESTADHAADRSDADAPVTIYTAYEIDFMLSLRDTENARLTREQVGLRRAPAEAQEFVTAAVTSGLRARGKVERSGDGQWLLGEEGQVVATALTAADRWLGIALTEGDAMRMAFVIKAEDAILMLTQDELDSFVVSALPDSAHVPASVSDIVLAFLDGGNERTVSLRRTDIAAPQEQVPMMFHVEADGSWRLGHLPLDADGVLGVSDITAAQVPGTVRALWEDGLSAAPGV</sequence>
<evidence type="ECO:0000313" key="2">
    <source>
        <dbReference type="Proteomes" id="UP000588158"/>
    </source>
</evidence>
<comment type="caution">
    <text evidence="1">The sequence shown here is derived from an EMBL/GenBank/DDBJ whole genome shotgun (WGS) entry which is preliminary data.</text>
</comment>
<gene>
    <name evidence="1" type="ORF">HNR70_002146</name>
</gene>
<protein>
    <recommendedName>
        <fullName evidence="3">ESX secretion-associated protein EspG</fullName>
    </recommendedName>
</protein>
<proteinExistence type="predicted"/>
<evidence type="ECO:0008006" key="3">
    <source>
        <dbReference type="Google" id="ProtNLM"/>
    </source>
</evidence>
<keyword evidence="2" id="KW-1185">Reference proteome</keyword>